<dbReference type="OrthoDB" id="10295395at2759"/>
<protein>
    <submittedName>
        <fullName evidence="2">Uncharacterized protein</fullName>
    </submittedName>
</protein>
<feature type="region of interest" description="Disordered" evidence="1">
    <location>
        <begin position="328"/>
        <end position="419"/>
    </location>
</feature>
<gene>
    <name evidence="2" type="ORF">BP5796_06887</name>
</gene>
<feature type="region of interest" description="Disordered" evidence="1">
    <location>
        <begin position="201"/>
        <end position="221"/>
    </location>
</feature>
<proteinExistence type="predicted"/>
<dbReference type="Proteomes" id="UP000256328">
    <property type="component" value="Unassembled WGS sequence"/>
</dbReference>
<feature type="compositionally biased region" description="Basic and acidic residues" evidence="1">
    <location>
        <begin position="387"/>
        <end position="413"/>
    </location>
</feature>
<feature type="compositionally biased region" description="Polar residues" evidence="1">
    <location>
        <begin position="35"/>
        <end position="51"/>
    </location>
</feature>
<feature type="compositionally biased region" description="Polar residues" evidence="1">
    <location>
        <begin position="373"/>
        <end position="386"/>
    </location>
</feature>
<evidence type="ECO:0000256" key="1">
    <source>
        <dbReference type="SAM" id="MobiDB-lite"/>
    </source>
</evidence>
<organism evidence="2 3">
    <name type="scientific">Coleophoma crateriformis</name>
    <dbReference type="NCBI Taxonomy" id="565419"/>
    <lineage>
        <taxon>Eukaryota</taxon>
        <taxon>Fungi</taxon>
        <taxon>Dikarya</taxon>
        <taxon>Ascomycota</taxon>
        <taxon>Pezizomycotina</taxon>
        <taxon>Leotiomycetes</taxon>
        <taxon>Helotiales</taxon>
        <taxon>Dermateaceae</taxon>
        <taxon>Coleophoma</taxon>
    </lineage>
</organism>
<accession>A0A3D8RQ46</accession>
<dbReference type="AlphaFoldDB" id="A0A3D8RQ46"/>
<feature type="region of interest" description="Disordered" evidence="1">
    <location>
        <begin position="35"/>
        <end position="55"/>
    </location>
</feature>
<reference evidence="2 3" key="1">
    <citation type="journal article" date="2018" name="IMA Fungus">
        <title>IMA Genome-F 9: Draft genome sequence of Annulohypoxylon stygium, Aspergillus mulundensis, Berkeleyomyces basicola (syn. Thielaviopsis basicola), Ceratocystis smalleyi, two Cercospora beticola strains, Coleophoma cylindrospora, Fusarium fracticaudum, Phialophora cf. hyalina, and Morchella septimelata.</title>
        <authorList>
            <person name="Wingfield B.D."/>
            <person name="Bills G.F."/>
            <person name="Dong Y."/>
            <person name="Huang W."/>
            <person name="Nel W.J."/>
            <person name="Swalarsk-Parry B.S."/>
            <person name="Vaghefi N."/>
            <person name="Wilken P.M."/>
            <person name="An Z."/>
            <person name="de Beer Z.W."/>
            <person name="De Vos L."/>
            <person name="Chen L."/>
            <person name="Duong T.A."/>
            <person name="Gao Y."/>
            <person name="Hammerbacher A."/>
            <person name="Kikkert J.R."/>
            <person name="Li Y."/>
            <person name="Li H."/>
            <person name="Li K."/>
            <person name="Li Q."/>
            <person name="Liu X."/>
            <person name="Ma X."/>
            <person name="Naidoo K."/>
            <person name="Pethybridge S.J."/>
            <person name="Sun J."/>
            <person name="Steenkamp E.T."/>
            <person name="van der Nest M.A."/>
            <person name="van Wyk S."/>
            <person name="Wingfield M.J."/>
            <person name="Xiong C."/>
            <person name="Yue Q."/>
            <person name="Zhang X."/>
        </authorList>
    </citation>
    <scope>NUCLEOTIDE SEQUENCE [LARGE SCALE GENOMIC DNA]</scope>
    <source>
        <strain evidence="2 3">BP5796</strain>
    </source>
</reference>
<feature type="compositionally biased region" description="Pro residues" evidence="1">
    <location>
        <begin position="335"/>
        <end position="344"/>
    </location>
</feature>
<evidence type="ECO:0000313" key="2">
    <source>
        <dbReference type="EMBL" id="RDW76066.1"/>
    </source>
</evidence>
<comment type="caution">
    <text evidence="2">The sequence shown here is derived from an EMBL/GenBank/DDBJ whole genome shotgun (WGS) entry which is preliminary data.</text>
</comment>
<keyword evidence="3" id="KW-1185">Reference proteome</keyword>
<name>A0A3D8RQ46_9HELO</name>
<sequence length="419" mass="48254">MSGLHHVYFFVTTPVAPDSSKELVVRDISTPPVPSNVTDDNIINRNDYTTPDSKDDKLCEELDERSPYTGPWNQWWPAHLPTMTHKGKLIPKLDLFQEIDILYEPDPWDIPWEFLVDRDFHPDGTKKSLTIMRLHFNDVEWRRPFRSLSLNYSISGMRGPCVELRGEKFPDPREIPIPKFVDGKYVGVGPSALERREQGLPHLPINPDYRPMSASKNEDRSGELTVDELLRFSREEGLQKKTWEELFYKECGWTPQSGKPAPTPRTTMVYDKMLRDRGLLPRPPYTHADSPHLQEKLQPSKLTTHTRHPFSPPHDSILSMNWRKSTSLEKVESPLTPPATPPTFLPAKAPGAWRSLQAHSSRPERSNSPESNIDSVTNSSRGSGSWRSKEPEEPTKYKRVRSHADEERIDQIRSLKSWR</sequence>
<evidence type="ECO:0000313" key="3">
    <source>
        <dbReference type="Proteomes" id="UP000256328"/>
    </source>
</evidence>
<dbReference type="EMBL" id="PDLN01000009">
    <property type="protein sequence ID" value="RDW76066.1"/>
    <property type="molecule type" value="Genomic_DNA"/>
</dbReference>